<dbReference type="GO" id="GO:0003700">
    <property type="term" value="F:DNA-binding transcription factor activity"/>
    <property type="evidence" value="ECO:0007669"/>
    <property type="project" value="InterPro"/>
</dbReference>
<feature type="domain" description="HTH lysR-type" evidence="1">
    <location>
        <begin position="799"/>
        <end position="841"/>
    </location>
</feature>
<dbReference type="Gene3D" id="1.10.10.10">
    <property type="entry name" value="Winged helix-like DNA-binding domain superfamily/Winged helix DNA-binding domain"/>
    <property type="match status" value="2"/>
</dbReference>
<dbReference type="EMBL" id="FNLF01000002">
    <property type="protein sequence ID" value="SDQ41811.1"/>
    <property type="molecule type" value="Genomic_DNA"/>
</dbReference>
<dbReference type="InterPro" id="IPR000847">
    <property type="entry name" value="LysR_HTH_N"/>
</dbReference>
<evidence type="ECO:0000259" key="1">
    <source>
        <dbReference type="PROSITE" id="PS50931"/>
    </source>
</evidence>
<dbReference type="Pfam" id="PF00126">
    <property type="entry name" value="HTH_1"/>
    <property type="match status" value="1"/>
</dbReference>
<dbReference type="STRING" id="47312.SAMN04489765_0335"/>
<protein>
    <submittedName>
        <fullName evidence="2">Regulatory helix-turn-helix protein, lysR family</fullName>
    </submittedName>
</protein>
<dbReference type="SUPFAM" id="SSF46785">
    <property type="entry name" value="Winged helix' DNA-binding domain"/>
    <property type="match status" value="1"/>
</dbReference>
<evidence type="ECO:0000313" key="3">
    <source>
        <dbReference type="Proteomes" id="UP000183053"/>
    </source>
</evidence>
<keyword evidence="3" id="KW-1185">Reference proteome</keyword>
<dbReference type="InterPro" id="IPR009492">
    <property type="entry name" value="TniQ"/>
</dbReference>
<reference evidence="3" key="1">
    <citation type="submission" date="2016-10" db="EMBL/GenBank/DDBJ databases">
        <authorList>
            <person name="Varghese N."/>
            <person name="Submissions S."/>
        </authorList>
    </citation>
    <scope>NUCLEOTIDE SEQUENCE [LARGE SCALE GENOMIC DNA]</scope>
    <source>
        <strain evidence="3">DSM 44142</strain>
    </source>
</reference>
<dbReference type="RefSeq" id="WP_082756132.1">
    <property type="nucleotide sequence ID" value="NZ_FNLF01000002.1"/>
</dbReference>
<organism evidence="2 3">
    <name type="scientific">Tsukamurella pulmonis</name>
    <dbReference type="NCBI Taxonomy" id="47312"/>
    <lineage>
        <taxon>Bacteria</taxon>
        <taxon>Bacillati</taxon>
        <taxon>Actinomycetota</taxon>
        <taxon>Actinomycetes</taxon>
        <taxon>Mycobacteriales</taxon>
        <taxon>Tsukamurellaceae</taxon>
        <taxon>Tsukamurella</taxon>
    </lineage>
</organism>
<dbReference type="AlphaFoldDB" id="A0A1H1AQR5"/>
<dbReference type="PROSITE" id="PS50931">
    <property type="entry name" value="HTH_LYSR"/>
    <property type="match status" value="1"/>
</dbReference>
<sequence length="871" mass="94869">MTVPRSLPLRVAPVPGEAIDSWLEAIAFRADSAWGDLLEAVDLPAPAGLGYPPWTIALSEAEADNLRAATGTDAELSMMTLTRFDGTAVRIDSESRKLRREVAWTRRTGSRFCPHCLRSNGGRWKLEWRLGWTFACTEHRCLLSDECPRCHRIPRRRPLPGHCTPIPGRCASPAQEGGIGREARRCGADLMAAKVVDLPDAHPALRAQALIDRIIDDRVVRFGVYARFPQPAPSVLADIRAIGGRVLSYATDEELLARVGPELAAEYRAVDEQSGARSGQVRQSRTKPALEAPARAVTAAIGVSAAIDVLQCSDIAAAAEHLRWLVTSARETGLSVQPTNIGWGTRISPILTSVQLAALSPTLDPSDQLRYRTHSELPTLVTSGRAELLARHTPTQFWAGISLPFTVPAARRTMMRLALSAAVQLVGTRLNLTAAGQQVGGNLAGHALSRFLQILESDQHWSDVCAGLTRVADYVVEHGVPIDYQRRRALDCTGLLTDDEWRQICHRTGTPSPGGSARAAVARALLREELTGVPTVDGSADLLAKVAAFPRQLTPDLRDELINHARVFLDAAGIDEEPVVWEPPIELLAGLDLPGPRPGLIDRDRLRKLIRERDLPIGAAARDLGTTGEAVRLDLLVNPLPVDTGRQPYVSARTQLPPATLTQLYHHERLTLRQIANRIGVSRQVIRRLLTEYEIPTIPATERATIIVDRDWLYQQYVTNRRTLPDLARELGMSTANLARWANRHEIPMRPRGGPSHTAALDAAAAAKTVPPILRTAVAAQGGRDRLERAKAASRFPTLTEAAHALGTSQATLTNQFLRLERETGGALFDRAERNRPMTLTAHGRRVIAAIRKLDGTASESPGGQSGAPNS</sequence>
<name>A0A1H1AQR5_9ACTN</name>
<dbReference type="Proteomes" id="UP000183053">
    <property type="component" value="Unassembled WGS sequence"/>
</dbReference>
<proteinExistence type="predicted"/>
<dbReference type="OrthoDB" id="3874088at2"/>
<dbReference type="Pfam" id="PF06527">
    <property type="entry name" value="TniQ"/>
    <property type="match status" value="1"/>
</dbReference>
<accession>A0A1H1AQR5</accession>
<evidence type="ECO:0000313" key="2">
    <source>
        <dbReference type="EMBL" id="SDQ41811.1"/>
    </source>
</evidence>
<gene>
    <name evidence="2" type="ORF">SAMN04489765_0335</name>
</gene>
<dbReference type="InterPro" id="IPR036388">
    <property type="entry name" value="WH-like_DNA-bd_sf"/>
</dbReference>
<dbReference type="InterPro" id="IPR036390">
    <property type="entry name" value="WH_DNA-bd_sf"/>
</dbReference>